<protein>
    <submittedName>
        <fullName evidence="9">PIN domain-containing protein</fullName>
    </submittedName>
</protein>
<accession>A0ABU3BV96</accession>
<evidence type="ECO:0000256" key="1">
    <source>
        <dbReference type="ARBA" id="ARBA00001946"/>
    </source>
</evidence>
<dbReference type="Proteomes" id="UP001267426">
    <property type="component" value="Unassembled WGS sequence"/>
</dbReference>
<evidence type="ECO:0000256" key="5">
    <source>
        <dbReference type="ARBA" id="ARBA00022801"/>
    </source>
</evidence>
<dbReference type="InterPro" id="IPR029060">
    <property type="entry name" value="PIN-like_dom_sf"/>
</dbReference>
<evidence type="ECO:0000256" key="2">
    <source>
        <dbReference type="ARBA" id="ARBA00022649"/>
    </source>
</evidence>
<evidence type="ECO:0000256" key="4">
    <source>
        <dbReference type="ARBA" id="ARBA00022723"/>
    </source>
</evidence>
<evidence type="ECO:0000256" key="6">
    <source>
        <dbReference type="ARBA" id="ARBA00022842"/>
    </source>
</evidence>
<gene>
    <name evidence="9" type="ORF">RM540_15715</name>
</gene>
<proteinExistence type="inferred from homology"/>
<comment type="similarity">
    <text evidence="7">Belongs to the PINc/VapC protein family.</text>
</comment>
<keyword evidence="4" id="KW-0479">Metal-binding</keyword>
<evidence type="ECO:0000256" key="3">
    <source>
        <dbReference type="ARBA" id="ARBA00022722"/>
    </source>
</evidence>
<sequence>MLLDSVIVIDRLNRVPEALTFFGQHADLAVSAVTVAEVLAGAEEDGHADVSAFLSTFAFLNMDLAIAERTGRLRRTERWKLPDAIQAATAQHHGLQLVTRNTKDFKPERHPFILVPYTL</sequence>
<keyword evidence="6" id="KW-0460">Magnesium</keyword>
<dbReference type="RefSeq" id="WP_311665868.1">
    <property type="nucleotide sequence ID" value="NZ_JAVRHT010000060.1"/>
</dbReference>
<keyword evidence="3" id="KW-0540">Nuclease</keyword>
<dbReference type="Gene3D" id="3.40.50.1010">
    <property type="entry name" value="5'-nuclease"/>
    <property type="match status" value="1"/>
</dbReference>
<evidence type="ECO:0000256" key="7">
    <source>
        <dbReference type="ARBA" id="ARBA00038093"/>
    </source>
</evidence>
<feature type="domain" description="PIN" evidence="8">
    <location>
        <begin position="2"/>
        <end position="103"/>
    </location>
</feature>
<organism evidence="9 10">
    <name type="scientific">Rubrivirga litoralis</name>
    <dbReference type="NCBI Taxonomy" id="3075598"/>
    <lineage>
        <taxon>Bacteria</taxon>
        <taxon>Pseudomonadati</taxon>
        <taxon>Rhodothermota</taxon>
        <taxon>Rhodothermia</taxon>
        <taxon>Rhodothermales</taxon>
        <taxon>Rubricoccaceae</taxon>
        <taxon>Rubrivirga</taxon>
    </lineage>
</organism>
<reference evidence="9 10" key="1">
    <citation type="submission" date="2023-09" db="EMBL/GenBank/DDBJ databases">
        <authorList>
            <person name="Rey-Velasco X."/>
        </authorList>
    </citation>
    <scope>NUCLEOTIDE SEQUENCE [LARGE SCALE GENOMIC DNA]</scope>
    <source>
        <strain evidence="9 10">F394</strain>
    </source>
</reference>
<keyword evidence="5" id="KW-0378">Hydrolase</keyword>
<evidence type="ECO:0000313" key="10">
    <source>
        <dbReference type="Proteomes" id="UP001267426"/>
    </source>
</evidence>
<dbReference type="InterPro" id="IPR050556">
    <property type="entry name" value="Type_II_TA_system_RNase"/>
</dbReference>
<dbReference type="SUPFAM" id="SSF88723">
    <property type="entry name" value="PIN domain-like"/>
    <property type="match status" value="1"/>
</dbReference>
<dbReference type="EMBL" id="JAVRHT010000060">
    <property type="protein sequence ID" value="MDT0633202.1"/>
    <property type="molecule type" value="Genomic_DNA"/>
</dbReference>
<evidence type="ECO:0000259" key="8">
    <source>
        <dbReference type="Pfam" id="PF01850"/>
    </source>
</evidence>
<dbReference type="PANTHER" id="PTHR33653">
    <property type="entry name" value="RIBONUCLEASE VAPC2"/>
    <property type="match status" value="1"/>
</dbReference>
<keyword evidence="2" id="KW-1277">Toxin-antitoxin system</keyword>
<comment type="cofactor">
    <cofactor evidence="1">
        <name>Mg(2+)</name>
        <dbReference type="ChEBI" id="CHEBI:18420"/>
    </cofactor>
</comment>
<evidence type="ECO:0000313" key="9">
    <source>
        <dbReference type="EMBL" id="MDT0633202.1"/>
    </source>
</evidence>
<dbReference type="InterPro" id="IPR002716">
    <property type="entry name" value="PIN_dom"/>
</dbReference>
<keyword evidence="10" id="KW-1185">Reference proteome</keyword>
<dbReference type="PANTHER" id="PTHR33653:SF1">
    <property type="entry name" value="RIBONUCLEASE VAPC2"/>
    <property type="match status" value="1"/>
</dbReference>
<dbReference type="Pfam" id="PF01850">
    <property type="entry name" value="PIN"/>
    <property type="match status" value="1"/>
</dbReference>
<name>A0ABU3BV96_9BACT</name>
<comment type="caution">
    <text evidence="9">The sequence shown here is derived from an EMBL/GenBank/DDBJ whole genome shotgun (WGS) entry which is preliminary data.</text>
</comment>